<name>A0A1R3RN45_ASPC5</name>
<keyword evidence="4" id="KW-1185">Reference proteome</keyword>
<protein>
    <recommendedName>
        <fullName evidence="2">Myb-like DNA-binding domain-containing protein</fullName>
    </recommendedName>
</protein>
<evidence type="ECO:0000256" key="1">
    <source>
        <dbReference type="SAM" id="MobiDB-lite"/>
    </source>
</evidence>
<sequence length="191" mass="19941">MATPTKATVAKSNSAVEIPQADAQFFLACLQNLGDDKQIDLTNVADALGYTNVASVGNRFRALRKRYAMNNLDAKFGSGVLKSASTIADAPKQAEGKDTEAAEGVDAQEQSEPELPTPIKPKAKKATPRKGAKTTSKPVPATVSPAKGRKRGAKSTTKAPSEAHVKEEDDADVSLEDNGNTSSSGMNIAAV</sequence>
<dbReference type="AlphaFoldDB" id="A0A1R3RN45"/>
<dbReference type="Proteomes" id="UP000188318">
    <property type="component" value="Unassembled WGS sequence"/>
</dbReference>
<dbReference type="OrthoDB" id="5421770at2759"/>
<gene>
    <name evidence="3" type="ORF">ASPCADRAFT_5218</name>
</gene>
<feature type="domain" description="Myb-like DNA-binding" evidence="2">
    <location>
        <begin position="21"/>
        <end position="67"/>
    </location>
</feature>
<evidence type="ECO:0000313" key="3">
    <source>
        <dbReference type="EMBL" id="OOF95890.1"/>
    </source>
</evidence>
<proteinExistence type="predicted"/>
<organism evidence="3 4">
    <name type="scientific">Aspergillus carbonarius (strain ITEM 5010)</name>
    <dbReference type="NCBI Taxonomy" id="602072"/>
    <lineage>
        <taxon>Eukaryota</taxon>
        <taxon>Fungi</taxon>
        <taxon>Dikarya</taxon>
        <taxon>Ascomycota</taxon>
        <taxon>Pezizomycotina</taxon>
        <taxon>Eurotiomycetes</taxon>
        <taxon>Eurotiomycetidae</taxon>
        <taxon>Eurotiales</taxon>
        <taxon>Aspergillaceae</taxon>
        <taxon>Aspergillus</taxon>
        <taxon>Aspergillus subgen. Circumdati</taxon>
    </lineage>
</organism>
<reference evidence="4" key="1">
    <citation type="journal article" date="2017" name="Genome Biol.">
        <title>Comparative genomics reveals high biological diversity and specific adaptations in the industrially and medically important fungal genus Aspergillus.</title>
        <authorList>
            <person name="de Vries R.P."/>
            <person name="Riley R."/>
            <person name="Wiebenga A."/>
            <person name="Aguilar-Osorio G."/>
            <person name="Amillis S."/>
            <person name="Uchima C.A."/>
            <person name="Anderluh G."/>
            <person name="Asadollahi M."/>
            <person name="Askin M."/>
            <person name="Barry K."/>
            <person name="Battaglia E."/>
            <person name="Bayram O."/>
            <person name="Benocci T."/>
            <person name="Braus-Stromeyer S.A."/>
            <person name="Caldana C."/>
            <person name="Canovas D."/>
            <person name="Cerqueira G.C."/>
            <person name="Chen F."/>
            <person name="Chen W."/>
            <person name="Choi C."/>
            <person name="Clum A."/>
            <person name="Dos Santos R.A."/>
            <person name="Damasio A.R."/>
            <person name="Diallinas G."/>
            <person name="Emri T."/>
            <person name="Fekete E."/>
            <person name="Flipphi M."/>
            <person name="Freyberg S."/>
            <person name="Gallo A."/>
            <person name="Gournas C."/>
            <person name="Habgood R."/>
            <person name="Hainaut M."/>
            <person name="Harispe M.L."/>
            <person name="Henrissat B."/>
            <person name="Hilden K.S."/>
            <person name="Hope R."/>
            <person name="Hossain A."/>
            <person name="Karabika E."/>
            <person name="Karaffa L."/>
            <person name="Karanyi Z."/>
            <person name="Krasevec N."/>
            <person name="Kuo A."/>
            <person name="Kusch H."/>
            <person name="LaButti K."/>
            <person name="Lagendijk E.L."/>
            <person name="Lapidus A."/>
            <person name="Levasseur A."/>
            <person name="Lindquist E."/>
            <person name="Lipzen A."/>
            <person name="Logrieco A.F."/>
            <person name="MacCabe A."/>
            <person name="Maekelae M.R."/>
            <person name="Malavazi I."/>
            <person name="Melin P."/>
            <person name="Meyer V."/>
            <person name="Mielnichuk N."/>
            <person name="Miskei M."/>
            <person name="Molnar A.P."/>
            <person name="Mule G."/>
            <person name="Ngan C.Y."/>
            <person name="Orejas M."/>
            <person name="Orosz E."/>
            <person name="Ouedraogo J.P."/>
            <person name="Overkamp K.M."/>
            <person name="Park H.-S."/>
            <person name="Perrone G."/>
            <person name="Piumi F."/>
            <person name="Punt P.J."/>
            <person name="Ram A.F."/>
            <person name="Ramon A."/>
            <person name="Rauscher S."/>
            <person name="Record E."/>
            <person name="Riano-Pachon D.M."/>
            <person name="Robert V."/>
            <person name="Roehrig J."/>
            <person name="Ruller R."/>
            <person name="Salamov A."/>
            <person name="Salih N.S."/>
            <person name="Samson R.A."/>
            <person name="Sandor E."/>
            <person name="Sanguinetti M."/>
            <person name="Schuetze T."/>
            <person name="Sepcic K."/>
            <person name="Shelest E."/>
            <person name="Sherlock G."/>
            <person name="Sophianopoulou V."/>
            <person name="Squina F.M."/>
            <person name="Sun H."/>
            <person name="Susca A."/>
            <person name="Todd R.B."/>
            <person name="Tsang A."/>
            <person name="Unkles S.E."/>
            <person name="van de Wiele N."/>
            <person name="van Rossen-Uffink D."/>
            <person name="Oliveira J.V."/>
            <person name="Vesth T.C."/>
            <person name="Visser J."/>
            <person name="Yu J.-H."/>
            <person name="Zhou M."/>
            <person name="Andersen M.R."/>
            <person name="Archer D.B."/>
            <person name="Baker S.E."/>
            <person name="Benoit I."/>
            <person name="Brakhage A.A."/>
            <person name="Braus G.H."/>
            <person name="Fischer R."/>
            <person name="Frisvad J.C."/>
            <person name="Goldman G.H."/>
            <person name="Houbraken J."/>
            <person name="Oakley B."/>
            <person name="Pocsi I."/>
            <person name="Scazzocchio C."/>
            <person name="Seiboth B."/>
            <person name="vanKuyk P.A."/>
            <person name="Wortman J."/>
            <person name="Dyer P.S."/>
            <person name="Grigoriev I.V."/>
        </authorList>
    </citation>
    <scope>NUCLEOTIDE SEQUENCE [LARGE SCALE GENOMIC DNA]</scope>
    <source>
        <strain evidence="4">ITEM 5010</strain>
    </source>
</reference>
<dbReference type="EMBL" id="KV907499">
    <property type="protein sequence ID" value="OOF95890.1"/>
    <property type="molecule type" value="Genomic_DNA"/>
</dbReference>
<evidence type="ECO:0000259" key="2">
    <source>
        <dbReference type="Pfam" id="PF22980"/>
    </source>
</evidence>
<evidence type="ECO:0000313" key="4">
    <source>
        <dbReference type="Proteomes" id="UP000188318"/>
    </source>
</evidence>
<dbReference type="Pfam" id="PF22980">
    <property type="entry name" value="Myb_DNA-bind_8"/>
    <property type="match status" value="1"/>
</dbReference>
<accession>A0A1R3RN45</accession>
<feature type="region of interest" description="Disordered" evidence="1">
    <location>
        <begin position="87"/>
        <end position="191"/>
    </location>
</feature>
<dbReference type="OMA" id="CMGDDKQ"/>
<dbReference type="InterPro" id="IPR054505">
    <property type="entry name" value="Myb_DNA-bind_8"/>
</dbReference>
<dbReference type="VEuPathDB" id="FungiDB:ASPCADRAFT_5218"/>
<feature type="compositionally biased region" description="Polar residues" evidence="1">
    <location>
        <begin position="177"/>
        <end position="191"/>
    </location>
</feature>
<feature type="compositionally biased region" description="Basic residues" evidence="1">
    <location>
        <begin position="121"/>
        <end position="132"/>
    </location>
</feature>